<feature type="region of interest" description="Disordered" evidence="3">
    <location>
        <begin position="1169"/>
        <end position="1237"/>
    </location>
</feature>
<dbReference type="OrthoDB" id="6514358at2759"/>
<keyword evidence="4" id="KW-0812">Transmembrane</keyword>
<sequence>MKAPGRCHQGDYDCGLGQCVPMGRFHDGKIDCYDGSDEWCFFGQISCGAYCADIQHTLPCVLYPKCDGTSKQLPWCNLSKEKLCSGKKSFPCKGYGECVLWDWLLDGKKDCMDGSDEDPNYVLPLEEGFRIFRKRENITLSPVQPLPPPADRQNLFVPGCSYCSSPAPKSSETTTPKYPFATLIPYPHPPKEIENEFFPPFPSTRTTAGQEGYPIGIGEFFPTKPTIETASPSATPPSYEVPTESSNEHHTQSPVDSYEEKTSSPVRIVPIAHTTKKPLFTSTTEIYSGFIPEITAVTTETTETETSEENGYEGNEHLVPFQPGGWVFPPLQPTTHAPSWTTNVPSLQTSTESFEEGFELVPPVEETTPAHEKTTTSTSTPDKPEITIPPPTQGFITTTSKSQQVNHENICLDKILSKAKQDGGDIFCKCDPGQFLNSQGVCEEDPALVTFKVEVGTVCGVENLSLQQKREIVHQQIKKKVPHDACVLEREDNEGVIVNAACESCQLSGLQSFLVPQQGENISMTTGALSTDICSNSLYNHCHRYAFCKPSEDNLRYSCVCRNGTEDVSKISGRQCNGVPFDEDCIMFFGICLIVWLLFLLGGILLSGLMCYLCCKICSCSRCKVARQDPAGLQKVIIGKPAARKTIGDFPNMKKIFGESLRNSAKGSTSVASAFALAELKKKNRVSRAPEMSNVVEVDSEVSSPMPDISPQGSPMKRSISKITLPSPTTAGESVNFENPTGNNSSSVSLVSAGEAAPQLPNLPLPLPVPITTAADVHKEDSVDQQVEPERPASSHSIGVQPTIWETFRVLGSQYSKDEERKSSVDSLEAMVEARIANHEPLMSAKTKENTARTETTATIPVPLKIIESPPRKAIEEPILSTLPEEPPATNATNDTSSIEEAKRQEKQALIADMLGVTLEASPPTAREKMTEDVQNLELEQIQTANPDTTVEVHPECFGVPDEKSLEAALLIEMAKRKIELALSPKTSEDEKPAFSVAFFKRLQAMRDDVDRPTTHGRRIIKKRRPVRTLSSISEKSAEIAAEAVLQDIPPDKSISCPPTTRSYLEWRPMTTARKNRLIEASGELSDVDIPKRALESDGFVSSPDIPDVTLRKSIENLHKKEKIAAISRTNIKTPGQRTKSVGNLAKKKAWDNTPFREGNKEFAWDTFLADISPRKPPRTAGNSPTQRRSTHRSHRSDSHFSMTSLPGRFLAQSPIFDPLEDSGKPPKEELWWGSRR</sequence>
<evidence type="ECO:0000256" key="4">
    <source>
        <dbReference type="SAM" id="Phobius"/>
    </source>
</evidence>
<feature type="region of interest" description="Disordered" evidence="3">
    <location>
        <begin position="697"/>
        <end position="749"/>
    </location>
</feature>
<dbReference type="InterPro" id="IPR002172">
    <property type="entry name" value="LDrepeatLR_classA_rpt"/>
</dbReference>
<dbReference type="Pfam" id="PF00057">
    <property type="entry name" value="Ldl_recept_a"/>
    <property type="match status" value="1"/>
</dbReference>
<dbReference type="InterPro" id="IPR036055">
    <property type="entry name" value="LDL_receptor-like_sf"/>
</dbReference>
<dbReference type="InterPro" id="IPR051221">
    <property type="entry name" value="LDLR-related"/>
</dbReference>
<proteinExistence type="predicted"/>
<dbReference type="SUPFAM" id="SSF57424">
    <property type="entry name" value="LDL receptor-like module"/>
    <property type="match status" value="2"/>
</dbReference>
<dbReference type="GO" id="GO:0005886">
    <property type="term" value="C:plasma membrane"/>
    <property type="evidence" value="ECO:0007669"/>
    <property type="project" value="TreeGrafter"/>
</dbReference>
<dbReference type="PANTHER" id="PTHR22722:SF5">
    <property type="entry name" value="LOW-DENSITY LIPOPROTEIN RECEPTOR-RELATED PROTEIN 1B"/>
    <property type="match status" value="1"/>
</dbReference>
<feature type="region of interest" description="Disordered" evidence="3">
    <location>
        <begin position="883"/>
        <end position="903"/>
    </location>
</feature>
<dbReference type="EMBL" id="CAJGYM010000016">
    <property type="protein sequence ID" value="CAD6190625.1"/>
    <property type="molecule type" value="Genomic_DNA"/>
</dbReference>
<dbReference type="CDD" id="cd00112">
    <property type="entry name" value="LDLa"/>
    <property type="match status" value="2"/>
</dbReference>
<dbReference type="Proteomes" id="UP000835052">
    <property type="component" value="Unassembled WGS sequence"/>
</dbReference>
<dbReference type="PANTHER" id="PTHR22722">
    <property type="entry name" value="LOW-DENSITY LIPOPROTEIN RECEPTOR-RELATED PROTEIN 2-RELATED"/>
    <property type="match status" value="1"/>
</dbReference>
<feature type="transmembrane region" description="Helical" evidence="4">
    <location>
        <begin position="586"/>
        <end position="615"/>
    </location>
</feature>
<feature type="disulfide bond" evidence="2">
    <location>
        <begin position="14"/>
        <end position="32"/>
    </location>
</feature>
<comment type="caution">
    <text evidence="2">Lacks conserved residue(s) required for the propagation of feature annotation.</text>
</comment>
<evidence type="ECO:0000256" key="1">
    <source>
        <dbReference type="ARBA" id="ARBA00023157"/>
    </source>
</evidence>
<name>A0A8S1H5E0_9PELO</name>
<dbReference type="AlphaFoldDB" id="A0A8S1H5E0"/>
<feature type="compositionally biased region" description="Basic and acidic residues" evidence="3">
    <location>
        <begin position="1222"/>
        <end position="1231"/>
    </location>
</feature>
<feature type="compositionally biased region" description="Polar residues" evidence="3">
    <location>
        <begin position="333"/>
        <end position="352"/>
    </location>
</feature>
<dbReference type="PROSITE" id="PS50068">
    <property type="entry name" value="LDLRA_2"/>
    <property type="match status" value="2"/>
</dbReference>
<dbReference type="Gene3D" id="4.10.400.10">
    <property type="entry name" value="Low-density Lipoprotein Receptor"/>
    <property type="match status" value="2"/>
</dbReference>
<comment type="caution">
    <text evidence="5">The sequence shown here is derived from an EMBL/GenBank/DDBJ whole genome shotgun (WGS) entry which is preliminary data.</text>
</comment>
<dbReference type="GO" id="GO:0043235">
    <property type="term" value="C:receptor complex"/>
    <property type="evidence" value="ECO:0007669"/>
    <property type="project" value="TreeGrafter"/>
</dbReference>
<keyword evidence="6" id="KW-1185">Reference proteome</keyword>
<accession>A0A8S1H5E0</accession>
<evidence type="ECO:0000313" key="5">
    <source>
        <dbReference type="EMBL" id="CAD6190625.1"/>
    </source>
</evidence>
<evidence type="ECO:0008006" key="7">
    <source>
        <dbReference type="Google" id="ProtNLM"/>
    </source>
</evidence>
<feature type="compositionally biased region" description="Polar residues" evidence="3">
    <location>
        <begin position="721"/>
        <end position="749"/>
    </location>
</feature>
<reference evidence="5" key="1">
    <citation type="submission" date="2020-10" db="EMBL/GenBank/DDBJ databases">
        <authorList>
            <person name="Kikuchi T."/>
        </authorList>
    </citation>
    <scope>NUCLEOTIDE SEQUENCE</scope>
    <source>
        <strain evidence="5">NKZ352</strain>
    </source>
</reference>
<dbReference type="PRINTS" id="PR00261">
    <property type="entry name" value="LDLRECEPTOR"/>
</dbReference>
<feature type="disulfide bond" evidence="2">
    <location>
        <begin position="7"/>
        <end position="19"/>
    </location>
</feature>
<evidence type="ECO:0000256" key="2">
    <source>
        <dbReference type="PROSITE-ProRule" id="PRU00124"/>
    </source>
</evidence>
<evidence type="ECO:0000313" key="6">
    <source>
        <dbReference type="Proteomes" id="UP000835052"/>
    </source>
</evidence>
<organism evidence="5 6">
    <name type="scientific">Caenorhabditis auriculariae</name>
    <dbReference type="NCBI Taxonomy" id="2777116"/>
    <lineage>
        <taxon>Eukaryota</taxon>
        <taxon>Metazoa</taxon>
        <taxon>Ecdysozoa</taxon>
        <taxon>Nematoda</taxon>
        <taxon>Chromadorea</taxon>
        <taxon>Rhabditida</taxon>
        <taxon>Rhabditina</taxon>
        <taxon>Rhabditomorpha</taxon>
        <taxon>Rhabditoidea</taxon>
        <taxon>Rhabditidae</taxon>
        <taxon>Peloderinae</taxon>
        <taxon>Caenorhabditis</taxon>
    </lineage>
</organism>
<evidence type="ECO:0000256" key="3">
    <source>
        <dbReference type="SAM" id="MobiDB-lite"/>
    </source>
</evidence>
<gene>
    <name evidence="5" type="ORF">CAUJ_LOCUS6544</name>
</gene>
<feature type="region of interest" description="Disordered" evidence="3">
    <location>
        <begin position="226"/>
        <end position="263"/>
    </location>
</feature>
<keyword evidence="1 2" id="KW-1015">Disulfide bond</keyword>
<dbReference type="SMART" id="SM00192">
    <property type="entry name" value="LDLa"/>
    <property type="match status" value="2"/>
</dbReference>
<feature type="compositionally biased region" description="Polar residues" evidence="3">
    <location>
        <begin position="890"/>
        <end position="899"/>
    </location>
</feature>
<keyword evidence="4" id="KW-0472">Membrane</keyword>
<feature type="region of interest" description="Disordered" evidence="3">
    <location>
        <begin position="332"/>
        <end position="388"/>
    </location>
</feature>
<dbReference type="GO" id="GO:0005041">
    <property type="term" value="F:low-density lipoprotein particle receptor activity"/>
    <property type="evidence" value="ECO:0007669"/>
    <property type="project" value="TreeGrafter"/>
</dbReference>
<protein>
    <recommendedName>
        <fullName evidence="7">EGF-like domain-containing protein</fullName>
    </recommendedName>
</protein>
<keyword evidence="4" id="KW-1133">Transmembrane helix</keyword>